<reference evidence="2 3" key="1">
    <citation type="submission" date="2018-03" db="EMBL/GenBank/DDBJ databases">
        <authorList>
            <person name="Keele B.F."/>
        </authorList>
    </citation>
    <scope>NUCLEOTIDE SEQUENCE [LARGE SCALE GENOMIC DNA]</scope>
    <source>
        <strain evidence="2 3">CECT 8504</strain>
    </source>
</reference>
<keyword evidence="3" id="KW-1185">Reference proteome</keyword>
<evidence type="ECO:0000313" key="3">
    <source>
        <dbReference type="Proteomes" id="UP000244912"/>
    </source>
</evidence>
<evidence type="ECO:0000259" key="1">
    <source>
        <dbReference type="Pfam" id="PF04187"/>
    </source>
</evidence>
<sequence>MGEEHDAPQHHLNQADWIARMNPGAVVFEMLPPELGPVATARAGDDPGALGDALQWEDRGWPDFGIYAPVFAAAEGALILGAELSRDDLSRAVDSGRANSAGGDDPFGLSIPLPTDEQMAREAEQAEAHCNMLPAEALPGMVAAQRLRDAALAEATLKALEASGGPVAVITGNGHARTDRGVPALLRMARPGLHVISIGQSSGGWDEAPFDVLIRTDPPADRAGDPCDAFR</sequence>
<accession>A0A2R8BY88</accession>
<dbReference type="EMBL" id="ONZF01000007">
    <property type="protein sequence ID" value="SPJ25089.1"/>
    <property type="molecule type" value="Genomic_DNA"/>
</dbReference>
<name>A0A2R8BY88_9RHOB</name>
<dbReference type="CDD" id="cd14727">
    <property type="entry name" value="ChanN-like"/>
    <property type="match status" value="1"/>
</dbReference>
<dbReference type="Pfam" id="PF04187">
    <property type="entry name" value="Cofac_haem_bdg"/>
    <property type="match status" value="1"/>
</dbReference>
<feature type="domain" description="Haem-binding uptake Tiki superfamily ChaN" evidence="1">
    <location>
        <begin position="1"/>
        <end position="185"/>
    </location>
</feature>
<dbReference type="InterPro" id="IPR007314">
    <property type="entry name" value="Cofac_haem-bd_dom"/>
</dbReference>
<dbReference type="Gene3D" id="3.40.50.11550">
    <property type="match status" value="2"/>
</dbReference>
<gene>
    <name evidence="2" type="ORF">PAA8504_02934</name>
</gene>
<proteinExistence type="predicted"/>
<dbReference type="AlphaFoldDB" id="A0A2R8BY88"/>
<protein>
    <recommendedName>
        <fullName evidence="1">Haem-binding uptake Tiki superfamily ChaN domain-containing protein</fullName>
    </recommendedName>
</protein>
<dbReference type="OrthoDB" id="9795827at2"/>
<evidence type="ECO:0000313" key="2">
    <source>
        <dbReference type="EMBL" id="SPJ25089.1"/>
    </source>
</evidence>
<dbReference type="SUPFAM" id="SSF159501">
    <property type="entry name" value="EreA/ChaN-like"/>
    <property type="match status" value="1"/>
</dbReference>
<dbReference type="Proteomes" id="UP000244912">
    <property type="component" value="Unassembled WGS sequence"/>
</dbReference>
<organism evidence="2 3">
    <name type="scientific">Palleronia abyssalis</name>
    <dbReference type="NCBI Taxonomy" id="1501240"/>
    <lineage>
        <taxon>Bacteria</taxon>
        <taxon>Pseudomonadati</taxon>
        <taxon>Pseudomonadota</taxon>
        <taxon>Alphaproteobacteria</taxon>
        <taxon>Rhodobacterales</taxon>
        <taxon>Roseobacteraceae</taxon>
        <taxon>Palleronia</taxon>
    </lineage>
</organism>